<dbReference type="AlphaFoldDB" id="L5LSI7"/>
<dbReference type="GO" id="GO:0005840">
    <property type="term" value="C:ribosome"/>
    <property type="evidence" value="ECO:0007669"/>
    <property type="project" value="UniProtKB-KW"/>
</dbReference>
<dbReference type="Gene3D" id="6.10.250.3260">
    <property type="match status" value="1"/>
</dbReference>
<proteinExistence type="predicted"/>
<sequence length="78" mass="9240">MTNTKAKWRGTNYMLSRPLRKLKHVKENDQKRKESKEKGTWIQMKCQPAPPRARAAHFVRTNEKELELLEPTPYESMA</sequence>
<accession>L5LSI7</accession>
<dbReference type="GO" id="GO:0006412">
    <property type="term" value="P:translation"/>
    <property type="evidence" value="ECO:0007669"/>
    <property type="project" value="InterPro"/>
</dbReference>
<keyword evidence="1" id="KW-0689">Ribosomal protein</keyword>
<evidence type="ECO:0000313" key="2">
    <source>
        <dbReference type="Proteomes" id="UP000010556"/>
    </source>
</evidence>
<protein>
    <submittedName>
        <fullName evidence="1">60S ribosomal protein L21</fullName>
    </submittedName>
</protein>
<dbReference type="GO" id="GO:0003735">
    <property type="term" value="F:structural constituent of ribosome"/>
    <property type="evidence" value="ECO:0007669"/>
    <property type="project" value="InterPro"/>
</dbReference>
<evidence type="ECO:0000313" key="1">
    <source>
        <dbReference type="EMBL" id="ELK29041.1"/>
    </source>
</evidence>
<reference evidence="2" key="1">
    <citation type="journal article" date="2013" name="Science">
        <title>Comparative analysis of bat genomes provides insight into the evolution of flight and immunity.</title>
        <authorList>
            <person name="Zhang G."/>
            <person name="Cowled C."/>
            <person name="Shi Z."/>
            <person name="Huang Z."/>
            <person name="Bishop-Lilly K.A."/>
            <person name="Fang X."/>
            <person name="Wynne J.W."/>
            <person name="Xiong Z."/>
            <person name="Baker M.L."/>
            <person name="Zhao W."/>
            <person name="Tachedjian M."/>
            <person name="Zhu Y."/>
            <person name="Zhou P."/>
            <person name="Jiang X."/>
            <person name="Ng J."/>
            <person name="Yang L."/>
            <person name="Wu L."/>
            <person name="Xiao J."/>
            <person name="Feng Y."/>
            <person name="Chen Y."/>
            <person name="Sun X."/>
            <person name="Zhang Y."/>
            <person name="Marsh G.A."/>
            <person name="Crameri G."/>
            <person name="Broder C.C."/>
            <person name="Frey K.G."/>
            <person name="Wang L.F."/>
            <person name="Wang J."/>
        </authorList>
    </citation>
    <scope>NUCLEOTIDE SEQUENCE [LARGE SCALE GENOMIC DNA]</scope>
</reference>
<organism evidence="1 2">
    <name type="scientific">Myotis davidii</name>
    <name type="common">David's myotis</name>
    <dbReference type="NCBI Taxonomy" id="225400"/>
    <lineage>
        <taxon>Eukaryota</taxon>
        <taxon>Metazoa</taxon>
        <taxon>Chordata</taxon>
        <taxon>Craniata</taxon>
        <taxon>Vertebrata</taxon>
        <taxon>Euteleostomi</taxon>
        <taxon>Mammalia</taxon>
        <taxon>Eutheria</taxon>
        <taxon>Laurasiatheria</taxon>
        <taxon>Chiroptera</taxon>
        <taxon>Yangochiroptera</taxon>
        <taxon>Vespertilionidae</taxon>
        <taxon>Myotis</taxon>
    </lineage>
</organism>
<name>L5LSI7_MYODS</name>
<keyword evidence="1" id="KW-0687">Ribonucleoprotein</keyword>
<dbReference type="PANTHER" id="PTHR20981">
    <property type="entry name" value="60S RIBOSOMAL PROTEIN L21"/>
    <property type="match status" value="1"/>
</dbReference>
<dbReference type="InterPro" id="IPR001147">
    <property type="entry name" value="Ribosomal_eL21"/>
</dbReference>
<dbReference type="FunFam" id="6.10.250.3260:FF:000001">
    <property type="entry name" value="60S ribosomal protein L21"/>
    <property type="match status" value="1"/>
</dbReference>
<dbReference type="Proteomes" id="UP000010556">
    <property type="component" value="Unassembled WGS sequence"/>
</dbReference>
<dbReference type="EMBL" id="KB108524">
    <property type="protein sequence ID" value="ELK29041.1"/>
    <property type="molecule type" value="Genomic_DNA"/>
</dbReference>
<gene>
    <name evidence="1" type="ORF">MDA_GLEAN10004226</name>
</gene>
<keyword evidence="2" id="KW-1185">Reference proteome</keyword>